<feature type="transmembrane region" description="Helical" evidence="1">
    <location>
        <begin position="6"/>
        <end position="29"/>
    </location>
</feature>
<evidence type="ECO:0000313" key="2">
    <source>
        <dbReference type="EMBL" id="MDA0567648.1"/>
    </source>
</evidence>
<sequence>MELIGMPWVAIVRTLGPPLVVGAVGAIVLARRRPPGARLMWGALAVQLAAAALPVAWLLVQVGAGVGGHSAVGLVMILLQPAVEALAWLMAVAAVAGAVPRRPRAAAAGDAPAGVAAGPAAAPPD</sequence>
<keyword evidence="3" id="KW-1185">Reference proteome</keyword>
<dbReference type="EMBL" id="JAJAQC010000067">
    <property type="protein sequence ID" value="MDA0567648.1"/>
    <property type="molecule type" value="Genomic_DNA"/>
</dbReference>
<organism evidence="2 3">
    <name type="scientific">Streptomonospora mangrovi</name>
    <dbReference type="NCBI Taxonomy" id="2883123"/>
    <lineage>
        <taxon>Bacteria</taxon>
        <taxon>Bacillati</taxon>
        <taxon>Actinomycetota</taxon>
        <taxon>Actinomycetes</taxon>
        <taxon>Streptosporangiales</taxon>
        <taxon>Nocardiopsidaceae</taxon>
        <taxon>Streptomonospora</taxon>
    </lineage>
</organism>
<comment type="caution">
    <text evidence="2">The sequence shown here is derived from an EMBL/GenBank/DDBJ whole genome shotgun (WGS) entry which is preliminary data.</text>
</comment>
<gene>
    <name evidence="2" type="ORF">LG943_25480</name>
</gene>
<reference evidence="2" key="1">
    <citation type="submission" date="2021-10" db="EMBL/GenBank/DDBJ databases">
        <title>Streptomonospora sp. nov., isolated from mangrove soil.</title>
        <authorList>
            <person name="Chen X."/>
            <person name="Ge X."/>
            <person name="Liu W."/>
        </authorList>
    </citation>
    <scope>NUCLEOTIDE SEQUENCE</scope>
    <source>
        <strain evidence="2">S1-112</strain>
    </source>
</reference>
<proteinExistence type="predicted"/>
<name>A0A9X3NSQ9_9ACTN</name>
<protein>
    <submittedName>
        <fullName evidence="2">Uncharacterized protein</fullName>
    </submittedName>
</protein>
<evidence type="ECO:0000313" key="3">
    <source>
        <dbReference type="Proteomes" id="UP001140076"/>
    </source>
</evidence>
<feature type="transmembrane region" description="Helical" evidence="1">
    <location>
        <begin position="41"/>
        <end position="60"/>
    </location>
</feature>
<keyword evidence="1" id="KW-1133">Transmembrane helix</keyword>
<dbReference type="Proteomes" id="UP001140076">
    <property type="component" value="Unassembled WGS sequence"/>
</dbReference>
<keyword evidence="1" id="KW-0472">Membrane</keyword>
<dbReference type="AlphaFoldDB" id="A0A9X3NSQ9"/>
<keyword evidence="1" id="KW-0812">Transmembrane</keyword>
<dbReference type="RefSeq" id="WP_270074893.1">
    <property type="nucleotide sequence ID" value="NZ_JAJAQC010000067.1"/>
</dbReference>
<accession>A0A9X3NSQ9</accession>
<evidence type="ECO:0000256" key="1">
    <source>
        <dbReference type="SAM" id="Phobius"/>
    </source>
</evidence>
<feature type="transmembrane region" description="Helical" evidence="1">
    <location>
        <begin position="72"/>
        <end position="96"/>
    </location>
</feature>